<dbReference type="Pfam" id="PF00078">
    <property type="entry name" value="RVT_1"/>
    <property type="match status" value="1"/>
</dbReference>
<dbReference type="Gene3D" id="3.10.10.10">
    <property type="entry name" value="HIV Type 1 Reverse Transcriptase, subunit A, domain 1"/>
    <property type="match status" value="1"/>
</dbReference>
<keyword evidence="7" id="KW-0695">RNA-directed DNA polymerase</keyword>
<name>A0ABM3MXN6_GALME</name>
<evidence type="ECO:0000256" key="3">
    <source>
        <dbReference type="ARBA" id="ARBA00022695"/>
    </source>
</evidence>
<dbReference type="InterPro" id="IPR041373">
    <property type="entry name" value="RT_RNaseH"/>
</dbReference>
<evidence type="ECO:0000256" key="1">
    <source>
        <dbReference type="ARBA" id="ARBA00012493"/>
    </source>
</evidence>
<dbReference type="InterPro" id="IPR021109">
    <property type="entry name" value="Peptidase_aspartic_dom_sf"/>
</dbReference>
<organism evidence="10 11">
    <name type="scientific">Galleria mellonella</name>
    <name type="common">Greater wax moth</name>
    <dbReference type="NCBI Taxonomy" id="7137"/>
    <lineage>
        <taxon>Eukaryota</taxon>
        <taxon>Metazoa</taxon>
        <taxon>Ecdysozoa</taxon>
        <taxon>Arthropoda</taxon>
        <taxon>Hexapoda</taxon>
        <taxon>Insecta</taxon>
        <taxon>Pterygota</taxon>
        <taxon>Neoptera</taxon>
        <taxon>Endopterygota</taxon>
        <taxon>Lepidoptera</taxon>
        <taxon>Glossata</taxon>
        <taxon>Ditrysia</taxon>
        <taxon>Pyraloidea</taxon>
        <taxon>Pyralidae</taxon>
        <taxon>Galleriinae</taxon>
        <taxon>Galleria</taxon>
    </lineage>
</organism>
<keyword evidence="2" id="KW-0808">Transferase</keyword>
<dbReference type="CDD" id="cd00303">
    <property type="entry name" value="retropepsin_like"/>
    <property type="match status" value="1"/>
</dbReference>
<reference evidence="11" key="1">
    <citation type="submission" date="2025-08" db="UniProtKB">
        <authorList>
            <consortium name="RefSeq"/>
        </authorList>
    </citation>
    <scope>IDENTIFICATION</scope>
    <source>
        <tissue evidence="11">Whole larvae</tissue>
    </source>
</reference>
<keyword evidence="3" id="KW-0548">Nucleotidyltransferase</keyword>
<dbReference type="SUPFAM" id="SSF50630">
    <property type="entry name" value="Acid proteases"/>
    <property type="match status" value="1"/>
</dbReference>
<gene>
    <name evidence="11" type="primary">LOC128201869</name>
</gene>
<dbReference type="SMART" id="SM00343">
    <property type="entry name" value="ZnF_C2HC"/>
    <property type="match status" value="2"/>
</dbReference>
<evidence type="ECO:0000256" key="2">
    <source>
        <dbReference type="ARBA" id="ARBA00022679"/>
    </source>
</evidence>
<dbReference type="Proteomes" id="UP001652740">
    <property type="component" value="Unplaced"/>
</dbReference>
<dbReference type="InterPro" id="IPR043128">
    <property type="entry name" value="Rev_trsase/Diguanyl_cyclase"/>
</dbReference>
<feature type="region of interest" description="Disordered" evidence="8">
    <location>
        <begin position="281"/>
        <end position="309"/>
    </location>
</feature>
<evidence type="ECO:0000313" key="11">
    <source>
        <dbReference type="RefSeq" id="XP_052756107.1"/>
    </source>
</evidence>
<evidence type="ECO:0000313" key="10">
    <source>
        <dbReference type="Proteomes" id="UP001652740"/>
    </source>
</evidence>
<dbReference type="Gene3D" id="3.30.70.270">
    <property type="match status" value="2"/>
</dbReference>
<feature type="domain" description="Reverse transcriptase" evidence="9">
    <location>
        <begin position="736"/>
        <end position="915"/>
    </location>
</feature>
<evidence type="ECO:0000259" key="9">
    <source>
        <dbReference type="PROSITE" id="PS50878"/>
    </source>
</evidence>
<evidence type="ECO:0000256" key="4">
    <source>
        <dbReference type="ARBA" id="ARBA00022722"/>
    </source>
</evidence>
<dbReference type="PANTHER" id="PTHR37984:SF5">
    <property type="entry name" value="PROTEIN NYNRIN-LIKE"/>
    <property type="match status" value="1"/>
</dbReference>
<dbReference type="PROSITE" id="PS50878">
    <property type="entry name" value="RT_POL"/>
    <property type="match status" value="1"/>
</dbReference>
<dbReference type="Gene3D" id="3.10.20.370">
    <property type="match status" value="1"/>
</dbReference>
<dbReference type="SUPFAM" id="SSF56672">
    <property type="entry name" value="DNA/RNA polymerases"/>
    <property type="match status" value="1"/>
</dbReference>
<dbReference type="GeneID" id="128201869"/>
<proteinExistence type="predicted"/>
<protein>
    <recommendedName>
        <fullName evidence="1">RNA-directed DNA polymerase</fullName>
        <ecNumber evidence="1">2.7.7.49</ecNumber>
    </recommendedName>
</protein>
<dbReference type="CDD" id="cd01647">
    <property type="entry name" value="RT_LTR"/>
    <property type="match status" value="1"/>
</dbReference>
<keyword evidence="6" id="KW-0378">Hydrolase</keyword>
<keyword evidence="4" id="KW-0540">Nuclease</keyword>
<dbReference type="InterPro" id="IPR001969">
    <property type="entry name" value="Aspartic_peptidase_AS"/>
</dbReference>
<dbReference type="Gene3D" id="2.40.70.10">
    <property type="entry name" value="Acid Proteases"/>
    <property type="match status" value="1"/>
</dbReference>
<accession>A0ABM3MXN6</accession>
<dbReference type="InterPro" id="IPR001878">
    <property type="entry name" value="Znf_CCHC"/>
</dbReference>
<dbReference type="PANTHER" id="PTHR37984">
    <property type="entry name" value="PROTEIN CBG26694"/>
    <property type="match status" value="1"/>
</dbReference>
<dbReference type="InterPro" id="IPR050951">
    <property type="entry name" value="Retrovirus_Pol_polyprotein"/>
</dbReference>
<evidence type="ECO:0000256" key="6">
    <source>
        <dbReference type="ARBA" id="ARBA00022801"/>
    </source>
</evidence>
<keyword evidence="5" id="KW-0255">Endonuclease</keyword>
<evidence type="ECO:0000256" key="7">
    <source>
        <dbReference type="ARBA" id="ARBA00022918"/>
    </source>
</evidence>
<sequence>MPRRGANRPELDKVVEDEELQEVGELTSGVPPQTHPPSTSHNQSVMEAFARNMEAFTRNQAETNRTLIETLCSVFPQPLRSSTPATPETTAASRATPVLQSGDFSRCTARFHGESRDNEAIEAFIDAILVYKECTSVSDEHALRGLPMLLGGDAAIWWQGIKRDVRDWDEAVLRLRTMYGATKPGYKIFREIFSQEQPDDQKSEVFVCRVRALLTKLPYELCEAAQVDIVYGLLSYKIRKRVPRDTIVSLDSLAIKLRDVEESMAEVQYKLSGKTVSNTKAYNNKTADRSLNPSTSVGPAPPSSANTAPKTQRLRCSYCKNYGHRLEDCRKSKQQPTGNNDTVRCYGCGQAGVIQSKCGNCKDKNVYSKGPDFNSAIIDNNHAYVYNYSTDKPRLSSPTNIPTCIGTVSNNERAYSGERPYSVTNFDYNKRCPYYVERPYTLSSDSFNSRRPSKCFNSNDSEPSCTKSYFEPGSIPDKFRFHTFSSDNVSSSKACRIPSRECIMNPIEISNAFMESDRERPLIDIGIGDFEGVAMVDTGATHCIASPMLYRVLQRSNARFLETQRSIRLADGTAKVCTVFTSDVIVKLQNRRILTTFLVIPGADTKTLIGGDFIQSAGMVLNIPQRSWYFVDEPERNYDFVQSYRLRSETDEDMFYVDTFQNLREDEGADLSEGQRAQLNKLLAEKVDRFAAEGEPTSFITHRIKVSEKQEPIASPPYRMSPGKRAILERELEKLLSTDVIEECESPWAANVVLVSKKDGAARLCIDYRKLNAVTEPDRYPLPRMDDVLHAAKTSKFMSTLDLRSGYFQVNVAEEDRDKTAFVTPLGTYRFKRMPMGLRNSGAAFQRLMDRFRSNLQNVCLLCYLDDLIVLSDSFEKHIEDLNAVFARLELFGLRVNREKSSFVRSSVKFLGHLIVPGGIEVDPDKTAAIDNMPAPKNITHLKCFLQTSSWFRRFIPNYADVARPLTALLKKNSVWLWTTDRQAAFDHIKRLLVSAPILRQADERQAFIIRTDSSGYCLGAVLMQGEGPEERPVEYASRLLTQAERNYTTTEREALAVVWAVTKFRGYIEGAEVIVKSDHQPLKWLMSVKSPSGRLTRWALTLQEFNLRIVFLRIPQVNRTSSLTPYRVRHVPRTVIFVRSLSTYHQQMLAIIGDCSCKTPTFAKSSKIWKRKTNRLGGDNGPTVVMLFQTVYYIGTDLKLMKATTLV</sequence>
<dbReference type="RefSeq" id="XP_052756107.1">
    <property type="nucleotide sequence ID" value="XM_052900147.1"/>
</dbReference>
<evidence type="ECO:0000256" key="8">
    <source>
        <dbReference type="SAM" id="MobiDB-lite"/>
    </source>
</evidence>
<dbReference type="InterPro" id="IPR000477">
    <property type="entry name" value="RT_dom"/>
</dbReference>
<dbReference type="EC" id="2.7.7.49" evidence="1"/>
<dbReference type="InterPro" id="IPR043502">
    <property type="entry name" value="DNA/RNA_pol_sf"/>
</dbReference>
<dbReference type="PROSITE" id="PS00141">
    <property type="entry name" value="ASP_PROTEASE"/>
    <property type="match status" value="1"/>
</dbReference>
<keyword evidence="10" id="KW-1185">Reference proteome</keyword>
<evidence type="ECO:0000256" key="5">
    <source>
        <dbReference type="ARBA" id="ARBA00022759"/>
    </source>
</evidence>
<dbReference type="Pfam" id="PF17917">
    <property type="entry name" value="RT_RNaseH"/>
    <property type="match status" value="1"/>
</dbReference>
<dbReference type="CDD" id="cd09274">
    <property type="entry name" value="RNase_HI_RT_Ty3"/>
    <property type="match status" value="1"/>
</dbReference>